<keyword evidence="2" id="KW-1185">Reference proteome</keyword>
<comment type="caution">
    <text evidence="1">The sequence shown here is derived from an EMBL/GenBank/DDBJ whole genome shotgun (WGS) entry which is preliminary data.</text>
</comment>
<evidence type="ECO:0000313" key="2">
    <source>
        <dbReference type="Proteomes" id="UP000886998"/>
    </source>
</evidence>
<organism evidence="1 2">
    <name type="scientific">Trichonephila inaurata madagascariensis</name>
    <dbReference type="NCBI Taxonomy" id="2747483"/>
    <lineage>
        <taxon>Eukaryota</taxon>
        <taxon>Metazoa</taxon>
        <taxon>Ecdysozoa</taxon>
        <taxon>Arthropoda</taxon>
        <taxon>Chelicerata</taxon>
        <taxon>Arachnida</taxon>
        <taxon>Araneae</taxon>
        <taxon>Araneomorphae</taxon>
        <taxon>Entelegynae</taxon>
        <taxon>Araneoidea</taxon>
        <taxon>Nephilidae</taxon>
        <taxon>Trichonephila</taxon>
        <taxon>Trichonephila inaurata</taxon>
    </lineage>
</organism>
<evidence type="ECO:0000313" key="1">
    <source>
        <dbReference type="EMBL" id="GFY75230.1"/>
    </source>
</evidence>
<proteinExistence type="predicted"/>
<reference evidence="1" key="1">
    <citation type="submission" date="2020-08" db="EMBL/GenBank/DDBJ databases">
        <title>Multicomponent nature underlies the extraordinary mechanical properties of spider dragline silk.</title>
        <authorList>
            <person name="Kono N."/>
            <person name="Nakamura H."/>
            <person name="Mori M."/>
            <person name="Yoshida Y."/>
            <person name="Ohtoshi R."/>
            <person name="Malay A.D."/>
            <person name="Moran D.A.P."/>
            <person name="Tomita M."/>
            <person name="Numata K."/>
            <person name="Arakawa K."/>
        </authorList>
    </citation>
    <scope>NUCLEOTIDE SEQUENCE</scope>
</reference>
<gene>
    <name evidence="1" type="ORF">TNIN_60981</name>
</gene>
<name>A0A8X7CR37_9ARAC</name>
<dbReference type="EMBL" id="BMAV01021230">
    <property type="protein sequence ID" value="GFY75230.1"/>
    <property type="molecule type" value="Genomic_DNA"/>
</dbReference>
<dbReference type="AlphaFoldDB" id="A0A8X7CR37"/>
<accession>A0A8X7CR37</accession>
<dbReference type="Proteomes" id="UP000886998">
    <property type="component" value="Unassembled WGS sequence"/>
</dbReference>
<protein>
    <submittedName>
        <fullName evidence="1">Uncharacterized protein</fullName>
    </submittedName>
</protein>
<sequence>MAYSQVQTDTWLSYAIKSEEYFCTVVHILFRLISPRIVGNKSVKYADPENLHQRKIQLWEPQEKQPLQLSTG</sequence>